<proteinExistence type="predicted"/>
<dbReference type="AlphaFoldDB" id="A0A0S2SLH6"/>
<evidence type="ECO:0000256" key="1">
    <source>
        <dbReference type="SAM" id="MobiDB-lite"/>
    </source>
</evidence>
<gene>
    <name evidence="2" type="ORF">WL1483_3116</name>
</gene>
<name>A0A0S2SLH6_9GAMM</name>
<protein>
    <submittedName>
        <fullName evidence="2">Uncharacterized protein</fullName>
    </submittedName>
</protein>
<dbReference type="EMBL" id="CP013067">
    <property type="protein sequence ID" value="ALP42535.1"/>
    <property type="molecule type" value="Genomic_DNA"/>
</dbReference>
<evidence type="ECO:0000313" key="2">
    <source>
        <dbReference type="EMBL" id="ALP42535.1"/>
    </source>
</evidence>
<feature type="region of interest" description="Disordered" evidence="1">
    <location>
        <begin position="74"/>
        <end position="97"/>
    </location>
</feature>
<reference evidence="3" key="1">
    <citation type="submission" date="2015-10" db="EMBL/GenBank/DDBJ databases">
        <title>Complete Genome Sequence of Aeromonas schubertii strain WL1483.</title>
        <authorList>
            <person name="Liu L."/>
        </authorList>
    </citation>
    <scope>NUCLEOTIDE SEQUENCE [LARGE SCALE GENOMIC DNA]</scope>
    <source>
        <strain evidence="3">WL1483</strain>
    </source>
</reference>
<sequence length="97" mass="10534">MADLFFPGWPRGEGLACLAFFSRRLGCSALLRRGMEDPAYPVIQADPVDEAHQMAALGRGAGKAQHQLARRAGLTETQHGLTRVKAGREQQGLPPRP</sequence>
<dbReference type="Proteomes" id="UP000058114">
    <property type="component" value="Chromosome"/>
</dbReference>
<organism evidence="2 3">
    <name type="scientific">Aeromonas schubertii</name>
    <dbReference type="NCBI Taxonomy" id="652"/>
    <lineage>
        <taxon>Bacteria</taxon>
        <taxon>Pseudomonadati</taxon>
        <taxon>Pseudomonadota</taxon>
        <taxon>Gammaproteobacteria</taxon>
        <taxon>Aeromonadales</taxon>
        <taxon>Aeromonadaceae</taxon>
        <taxon>Aeromonas</taxon>
    </lineage>
</organism>
<dbReference type="KEGG" id="asr:WL1483_3116"/>
<reference evidence="2 3" key="2">
    <citation type="journal article" date="2016" name="Genome Announc.">
        <title>Complete Genome Sequence of the Highly Virulent Aeromonas schubertii Strain WL1483, Isolated from Diseased Snakehead Fish (Channa argus) in China.</title>
        <authorList>
            <person name="Liu L."/>
            <person name="Li N."/>
            <person name="Zhang D."/>
            <person name="Fu X."/>
            <person name="Shi C."/>
            <person name="Lin Q."/>
            <person name="Hao G."/>
        </authorList>
    </citation>
    <scope>NUCLEOTIDE SEQUENCE [LARGE SCALE GENOMIC DNA]</scope>
    <source>
        <strain evidence="2 3">WL1483</strain>
    </source>
</reference>
<evidence type="ECO:0000313" key="3">
    <source>
        <dbReference type="Proteomes" id="UP000058114"/>
    </source>
</evidence>
<accession>A0A0S2SLH6</accession>
<dbReference type="PATRIC" id="fig|652.5.peg.1543"/>